<proteinExistence type="predicted"/>
<accession>A0A212JG32</accession>
<dbReference type="EMBL" id="FLUM01000001">
    <property type="protein sequence ID" value="SBV98387.1"/>
    <property type="molecule type" value="Genomic_DNA"/>
</dbReference>
<reference evidence="1" key="1">
    <citation type="submission" date="2016-04" db="EMBL/GenBank/DDBJ databases">
        <authorList>
            <person name="Evans L.H."/>
            <person name="Alamgir A."/>
            <person name="Owens N."/>
            <person name="Weber N.D."/>
            <person name="Virtaneva K."/>
            <person name="Barbian K."/>
            <person name="Babar A."/>
            <person name="Rosenke K."/>
        </authorList>
    </citation>
    <scope>NUCLEOTIDE SEQUENCE</scope>
    <source>
        <strain evidence="1">86-1</strain>
    </source>
</reference>
<gene>
    <name evidence="1" type="ORF">KL86DYS1_12159</name>
</gene>
<organism evidence="1">
    <name type="scientific">uncultured Dysgonomonas sp</name>
    <dbReference type="NCBI Taxonomy" id="206096"/>
    <lineage>
        <taxon>Bacteria</taxon>
        <taxon>Pseudomonadati</taxon>
        <taxon>Bacteroidota</taxon>
        <taxon>Bacteroidia</taxon>
        <taxon>Bacteroidales</taxon>
        <taxon>Dysgonomonadaceae</taxon>
        <taxon>Dysgonomonas</taxon>
        <taxon>environmental samples</taxon>
    </lineage>
</organism>
<name>A0A212JG32_9BACT</name>
<protein>
    <submittedName>
        <fullName evidence="1">Uncharacterized protein</fullName>
    </submittedName>
</protein>
<evidence type="ECO:0000313" key="1">
    <source>
        <dbReference type="EMBL" id="SBV98387.1"/>
    </source>
</evidence>
<dbReference type="RefSeq" id="WP_296940773.1">
    <property type="nucleotide sequence ID" value="NZ_LT599032.1"/>
</dbReference>
<sequence>MELKTITGCEAIDLMRKTKLIPGATFGIRFITCDLNRMEYGHIRVYEECLVRSARRNEGLAVDPDHYLFFTDTSTDEPRQCFKKLIRAVCFPPSNQWLTVKWFT</sequence>
<dbReference type="AlphaFoldDB" id="A0A212JG32"/>